<proteinExistence type="predicted"/>
<dbReference type="PROSITE" id="PS50808">
    <property type="entry name" value="ZF_BED"/>
    <property type="match status" value="1"/>
</dbReference>
<evidence type="ECO:0000256" key="4">
    <source>
        <dbReference type="PROSITE-ProRule" id="PRU00027"/>
    </source>
</evidence>
<evidence type="ECO:0000313" key="12">
    <source>
        <dbReference type="Proteomes" id="UP000285883"/>
    </source>
</evidence>
<evidence type="ECO:0000313" key="7">
    <source>
        <dbReference type="EMBL" id="KAG2509850.1"/>
    </source>
</evidence>
<dbReference type="Proteomes" id="UP000792063">
    <property type="component" value="Unassembled WGS sequence"/>
</dbReference>
<dbReference type="EMBL" id="JPWV03000510">
    <property type="protein sequence ID" value="KAG2509850.1"/>
    <property type="molecule type" value="Genomic_DNA"/>
</dbReference>
<evidence type="ECO:0000256" key="5">
    <source>
        <dbReference type="SAM" id="MobiDB-lite"/>
    </source>
</evidence>
<accession>A0A3R7HRJ9</accession>
<dbReference type="Proteomes" id="UP000285883">
    <property type="component" value="Unassembled WGS sequence"/>
</dbReference>
<feature type="compositionally biased region" description="Low complexity" evidence="5">
    <location>
        <begin position="92"/>
        <end position="103"/>
    </location>
</feature>
<evidence type="ECO:0000256" key="1">
    <source>
        <dbReference type="ARBA" id="ARBA00022723"/>
    </source>
</evidence>
<reference evidence="7" key="1">
    <citation type="journal article" date="2015" name="Genom Data">
        <title>Genome sequences of six Phytophthora species associated with forests in New Zealand.</title>
        <authorList>
            <person name="Studholme D.J."/>
            <person name="McDougal R.L."/>
            <person name="Sambles C."/>
            <person name="Hansen E."/>
            <person name="Hardy G."/>
            <person name="Grant M."/>
            <person name="Ganley R.J."/>
            <person name="Williams N.M."/>
        </authorList>
    </citation>
    <scope>NUCLEOTIDE SEQUENCE</scope>
    <source>
        <strain evidence="7">NZFS 2646</strain>
        <strain evidence="8">NZFS 3630</strain>
    </source>
</reference>
<dbReference type="InterPro" id="IPR003656">
    <property type="entry name" value="Znf_BED"/>
</dbReference>
<evidence type="ECO:0000256" key="2">
    <source>
        <dbReference type="ARBA" id="ARBA00022771"/>
    </source>
</evidence>
<dbReference type="GO" id="GO:0006357">
    <property type="term" value="P:regulation of transcription by RNA polymerase II"/>
    <property type="evidence" value="ECO:0007669"/>
    <property type="project" value="TreeGrafter"/>
</dbReference>
<protein>
    <recommendedName>
        <fullName evidence="6">BED-type domain-containing protein</fullName>
    </recommendedName>
</protein>
<evidence type="ECO:0000313" key="11">
    <source>
        <dbReference type="Proteomes" id="UP000285624"/>
    </source>
</evidence>
<evidence type="ECO:0000256" key="3">
    <source>
        <dbReference type="ARBA" id="ARBA00022833"/>
    </source>
</evidence>
<feature type="compositionally biased region" description="Basic residues" evidence="5">
    <location>
        <begin position="104"/>
        <end position="118"/>
    </location>
</feature>
<dbReference type="PANTHER" id="PTHR34396:SF25">
    <property type="entry name" value="BOUNDARY ELEMENT ASSOCIATED FACTOR"/>
    <property type="match status" value="1"/>
</dbReference>
<name>A0A3R7HRJ9_9STRA</name>
<feature type="region of interest" description="Disordered" evidence="5">
    <location>
        <begin position="82"/>
        <end position="118"/>
    </location>
</feature>
<dbReference type="EMBL" id="JPWU03000528">
    <property type="protein sequence ID" value="KAG2511707.1"/>
    <property type="molecule type" value="Genomic_DNA"/>
</dbReference>
<dbReference type="InterPro" id="IPR053031">
    <property type="entry name" value="Cuticle_assoc_protein"/>
</dbReference>
<dbReference type="AlphaFoldDB" id="A0A3R7HRJ9"/>
<gene>
    <name evidence="9" type="ORF">BBI17_009053</name>
    <name evidence="10" type="ORF">BBO99_00009100</name>
    <name evidence="7" type="ORF">JM16_008602</name>
    <name evidence="8" type="ORF">JM18_008632</name>
</gene>
<evidence type="ECO:0000313" key="9">
    <source>
        <dbReference type="EMBL" id="RLN32329.1"/>
    </source>
</evidence>
<keyword evidence="1" id="KW-0479">Metal-binding</keyword>
<dbReference type="Proteomes" id="UP000285624">
    <property type="component" value="Unassembled WGS sequence"/>
</dbReference>
<organism evidence="10 11">
    <name type="scientific">Phytophthora kernoviae</name>
    <dbReference type="NCBI Taxonomy" id="325452"/>
    <lineage>
        <taxon>Eukaryota</taxon>
        <taxon>Sar</taxon>
        <taxon>Stramenopiles</taxon>
        <taxon>Oomycota</taxon>
        <taxon>Peronosporomycetes</taxon>
        <taxon>Peronosporales</taxon>
        <taxon>Peronosporaceae</taxon>
        <taxon>Phytophthora</taxon>
    </lineage>
</organism>
<evidence type="ECO:0000313" key="10">
    <source>
        <dbReference type="EMBL" id="RLN74099.1"/>
    </source>
</evidence>
<dbReference type="GO" id="GO:1990837">
    <property type="term" value="F:sequence-specific double-stranded DNA binding"/>
    <property type="evidence" value="ECO:0007669"/>
    <property type="project" value="TreeGrafter"/>
</dbReference>
<keyword evidence="11" id="KW-1185">Reference proteome</keyword>
<evidence type="ECO:0000259" key="6">
    <source>
        <dbReference type="PROSITE" id="PS50808"/>
    </source>
</evidence>
<dbReference type="Proteomes" id="UP000785171">
    <property type="component" value="Unassembled WGS sequence"/>
</dbReference>
<dbReference type="GO" id="GO:0005634">
    <property type="term" value="C:nucleus"/>
    <property type="evidence" value="ECO:0007669"/>
    <property type="project" value="TreeGrafter"/>
</dbReference>
<keyword evidence="3" id="KW-0862">Zinc</keyword>
<comment type="caution">
    <text evidence="10">The sequence shown here is derived from an EMBL/GenBank/DDBJ whole genome shotgun (WGS) entry which is preliminary data.</text>
</comment>
<dbReference type="PANTHER" id="PTHR34396">
    <property type="entry name" value="OS03G0264950 PROTEIN-RELATED"/>
    <property type="match status" value="1"/>
</dbReference>
<keyword evidence="2 4" id="KW-0863">Zinc-finger</keyword>
<reference evidence="11 12" key="2">
    <citation type="submission" date="2018-07" db="EMBL/GenBank/DDBJ databases">
        <title>Genome sequencing of oomycete isolates from Chile give support for New Zealand origin for Phytophthora kernoviae and make available the first Nothophytophthora sp. genome.</title>
        <authorList>
            <person name="Studholme D.J."/>
            <person name="Sanfuentes E."/>
            <person name="Panda P."/>
            <person name="Hill R."/>
            <person name="Sambles C."/>
            <person name="Grant M."/>
            <person name="Williams N.M."/>
            <person name="Mcdougal R.L."/>
        </authorList>
    </citation>
    <scope>NUCLEOTIDE SEQUENCE [LARGE SCALE GENOMIC DNA]</scope>
    <source>
        <strain evidence="9">Chile2</strain>
        <strain evidence="10">Chile4</strain>
    </source>
</reference>
<reference evidence="7" key="3">
    <citation type="submission" date="2020-06" db="EMBL/GenBank/DDBJ databases">
        <authorList>
            <person name="Studholme D.J."/>
        </authorList>
    </citation>
    <scope>NUCLEOTIDE SEQUENCE</scope>
    <source>
        <strain evidence="7">NZFS 2646</strain>
        <strain evidence="8">NZFS 3630</strain>
    </source>
</reference>
<dbReference type="EMBL" id="MBDN02000614">
    <property type="protein sequence ID" value="RLN74099.1"/>
    <property type="molecule type" value="Genomic_DNA"/>
</dbReference>
<feature type="domain" description="BED-type" evidence="6">
    <location>
        <begin position="253"/>
        <end position="322"/>
    </location>
</feature>
<dbReference type="GO" id="GO:0008270">
    <property type="term" value="F:zinc ion binding"/>
    <property type="evidence" value="ECO:0007669"/>
    <property type="project" value="UniProtKB-KW"/>
</dbReference>
<sequence>MGRGCTMDEWAHFQKLPEEGRVPNSSYWYVMCRHCMLAYEQKQLQNAPAKITGRRSAMHAHLKACPIYGAEYNMEQQAKAEVDAQEAEDTATDLTDASTTTTTGKKRKRRTSGLRGGRGKHCMMEEWEHFNRLQEDGYIGKSNFFHAICRYCQQAYDEASEDQKPLLVPEKLVGRREKLRKHLVHCSNFKGELPSLERQIRHRIGDIPHSAVISTLAAKVTAETGTVDGMVDPAVGVVVAQTNTAAGSTGSTRMMLDEWQYFTRMERKKDSAYYHARCNFCQQAYENAPESLKASMEPPYVTGRKSNMQTHLAKCPHIPQELVSTKTYNAGLNHSSETEAATTPPDAIVPLAAKRINQDAPQTLQAASPDGSTVHRALVELLLEHHLPFDWVESASAKKLFCALVPMPTVANALMPSTIGLRTYILDEIHNATLASELTKLQELVPLELAASAFSACVTNALGALFVAADGIITVQLALEVVWAQLEQPLFVLAHALDPRLRLRNLGSTEITKLSALSDVSVAYFISLFGRKPSSLRGEVTAYLHTSQRAFTSDVISEFPVVDDYFRYLSDNHPSLAMLMQVLHSFSPVSTAKHSVQEGAMKTAADNYTREEQQKLEYLRDRWGLAPTLETDGGDETKGRIAAHNSRSGAALLNAGVVVDEWKEALEAKLHMRGVDFALLDDKFDGIDDVDIVSDYSEQDAMNRVASAHGPKLPSLALDDKMTFPSASLREPFSKKVLLKDLFKTVEATI</sequence>
<dbReference type="EMBL" id="MAYM02000850">
    <property type="protein sequence ID" value="RLN32329.1"/>
    <property type="molecule type" value="Genomic_DNA"/>
</dbReference>
<evidence type="ECO:0000313" key="8">
    <source>
        <dbReference type="EMBL" id="KAG2511707.1"/>
    </source>
</evidence>